<feature type="chain" id="PRO_5007512152" evidence="1">
    <location>
        <begin position="22"/>
        <end position="904"/>
    </location>
</feature>
<evidence type="ECO:0000313" key="4">
    <source>
        <dbReference type="Proteomes" id="UP000076079"/>
    </source>
</evidence>
<reference evidence="3 4" key="1">
    <citation type="journal article" date="2016" name="Genome Announc.">
        <title>First Complete Genome Sequence of a Subdivision 6 Acidobacterium Strain.</title>
        <authorList>
            <person name="Huang S."/>
            <person name="Vieira S."/>
            <person name="Bunk B."/>
            <person name="Riedel T."/>
            <person name="Sproer C."/>
            <person name="Overmann J."/>
        </authorList>
    </citation>
    <scope>NUCLEOTIDE SEQUENCE [LARGE SCALE GENOMIC DNA]</scope>
    <source>
        <strain evidence="4">DSM 100886 HEG_-6_39</strain>
    </source>
</reference>
<keyword evidence="3" id="KW-0031">Aminopeptidase</keyword>
<evidence type="ECO:0000313" key="3">
    <source>
        <dbReference type="EMBL" id="AMY12909.1"/>
    </source>
</evidence>
<dbReference type="GO" id="GO:0016020">
    <property type="term" value="C:membrane"/>
    <property type="evidence" value="ECO:0007669"/>
    <property type="project" value="TreeGrafter"/>
</dbReference>
<proteinExistence type="predicted"/>
<dbReference type="Gene3D" id="2.60.40.1730">
    <property type="entry name" value="tricorn interacting facor f3 domain"/>
    <property type="match status" value="1"/>
</dbReference>
<sequence length="904" mass="100722" precursor="true">MRACAVFLIVMVSWWAPPAAAQPADAVGALLVRMEQALATGADAPTLLPLFDEGADRAQIDAMADESAGDRTTRAVVRERDRQDLADGVTRVIADILIETAALAHVSTWRLDIAPPSAAADQSRRVRAAARLSIVDGLVRLALSERQYAVRDLHIRGEDLDVAIASGVAYAAEVRGMITALVVIGDGEVTFSPKPESEKGQLRLVAGDEVLRSKVSRLFLRVNPADVAQHVSLDSLKPMETDRGMLDRARRLFGDQVGQSYSLDLNDLSRETWNLVPPIGDLLVDMDLARFGQISYARSGGDSEDISLFDRKRRKNLSVYTSQRNLAMRGTRRYNEEDRLDYVVEQYNVDVSFDPARLWLEGRADLDLRITSAAAQTLTLRLAEPLVLRAVTSDEFGRLLALRVRGQNNIVVNLPDSLRRGQTLRLRVAYGGRLPPVPAEREAVTVGQQMLSEVALEPEPRFVYSHRSYWYPQSSVTAFAKARIRVTVPPDFTVLGSGIPDPPTVTTTPDGRPRRAFTFRALQPIRYLSIAISRFVQVVSADVSRRAATATDDAAASPRLSRSGEGVFYDETSVEMWSQPRQTSRARDLLDTTTDIMRFYGDLVDDLPFPSLRLVLAEDTLPGGHSPAYFALLNQPMPGTPFTWARDPVAFDDFPQYFIAHELAHQFWGQAVAGENYHEQWISEGFAQYFALLYAQKVRPKETVAGVFRQMYRSALEVSDQGPIWLGYRLGHMKGESRVFRATVYNKSALVLHMLRRLMGEAAFSRGLQRFYGQSRFRRVGTDDLRAAMETEYGRPLVRFFERWVYGADIPVLRTSWEQVDLVTAGADGQAPAGSTLRLILEQGPKVHDVPVTATIVYADGRAEQVLAVVTDQVTEVQVPATGRVREVRFNEDFGALVRIERKR</sequence>
<dbReference type="EC" id="3.4.11.2" evidence="3"/>
<organism evidence="3 4">
    <name type="scientific">Luteitalea pratensis</name>
    <dbReference type="NCBI Taxonomy" id="1855912"/>
    <lineage>
        <taxon>Bacteria</taxon>
        <taxon>Pseudomonadati</taxon>
        <taxon>Acidobacteriota</taxon>
        <taxon>Vicinamibacteria</taxon>
        <taxon>Vicinamibacterales</taxon>
        <taxon>Vicinamibacteraceae</taxon>
        <taxon>Luteitalea</taxon>
    </lineage>
</organism>
<keyword evidence="4" id="KW-1185">Reference proteome</keyword>
<dbReference type="InterPro" id="IPR014782">
    <property type="entry name" value="Peptidase_M1_dom"/>
</dbReference>
<dbReference type="GO" id="GO:0070006">
    <property type="term" value="F:metalloaminopeptidase activity"/>
    <property type="evidence" value="ECO:0007669"/>
    <property type="project" value="TreeGrafter"/>
</dbReference>
<name>A0A143PYN9_LUTPR</name>
<dbReference type="SUPFAM" id="SSF55486">
    <property type="entry name" value="Metalloproteases ('zincins'), catalytic domain"/>
    <property type="match status" value="1"/>
</dbReference>
<dbReference type="InterPro" id="IPR042097">
    <property type="entry name" value="Aminopeptidase_N-like_N_sf"/>
</dbReference>
<dbReference type="PANTHER" id="PTHR11533:SF174">
    <property type="entry name" value="PUROMYCIN-SENSITIVE AMINOPEPTIDASE-RELATED"/>
    <property type="match status" value="1"/>
</dbReference>
<keyword evidence="3" id="KW-0378">Hydrolase</keyword>
<evidence type="ECO:0000256" key="1">
    <source>
        <dbReference type="SAM" id="SignalP"/>
    </source>
</evidence>
<dbReference type="PANTHER" id="PTHR11533">
    <property type="entry name" value="PROTEASE M1 ZINC METALLOPROTEASE"/>
    <property type="match status" value="1"/>
</dbReference>
<dbReference type="GO" id="GO:0005737">
    <property type="term" value="C:cytoplasm"/>
    <property type="evidence" value="ECO:0007669"/>
    <property type="project" value="TreeGrafter"/>
</dbReference>
<dbReference type="GO" id="GO:0008270">
    <property type="term" value="F:zinc ion binding"/>
    <property type="evidence" value="ECO:0007669"/>
    <property type="project" value="InterPro"/>
</dbReference>
<dbReference type="GO" id="GO:0043171">
    <property type="term" value="P:peptide catabolic process"/>
    <property type="evidence" value="ECO:0007669"/>
    <property type="project" value="TreeGrafter"/>
</dbReference>
<dbReference type="EMBL" id="CP015136">
    <property type="protein sequence ID" value="AMY12909.1"/>
    <property type="molecule type" value="Genomic_DNA"/>
</dbReference>
<dbReference type="GO" id="GO:0042277">
    <property type="term" value="F:peptide binding"/>
    <property type="evidence" value="ECO:0007669"/>
    <property type="project" value="TreeGrafter"/>
</dbReference>
<dbReference type="SUPFAM" id="SSF63737">
    <property type="entry name" value="Leukotriene A4 hydrolase N-terminal domain"/>
    <property type="match status" value="1"/>
</dbReference>
<dbReference type="GO" id="GO:0016285">
    <property type="term" value="F:alanyl aminopeptidase activity"/>
    <property type="evidence" value="ECO:0007669"/>
    <property type="project" value="UniProtKB-EC"/>
</dbReference>
<dbReference type="AlphaFoldDB" id="A0A143PYN9"/>
<accession>A0A143PYN9</accession>
<dbReference type="KEGG" id="abac:LuPra_06193"/>
<feature type="signal peptide" evidence="1">
    <location>
        <begin position="1"/>
        <end position="21"/>
    </location>
</feature>
<dbReference type="Gene3D" id="1.10.390.10">
    <property type="entry name" value="Neutral Protease Domain 2"/>
    <property type="match status" value="1"/>
</dbReference>
<reference evidence="4" key="2">
    <citation type="submission" date="2016-04" db="EMBL/GenBank/DDBJ databases">
        <title>First Complete Genome Sequence of a Subdivision 6 Acidobacterium.</title>
        <authorList>
            <person name="Huang S."/>
            <person name="Vieira S."/>
            <person name="Bunk B."/>
            <person name="Riedel T."/>
            <person name="Sproeer C."/>
            <person name="Overmann J."/>
        </authorList>
    </citation>
    <scope>NUCLEOTIDE SEQUENCE [LARGE SCALE GENOMIC DNA]</scope>
    <source>
        <strain evidence="4">DSM 100886 HEG_-6_39</strain>
    </source>
</reference>
<protein>
    <submittedName>
        <fullName evidence="3">Aminopeptidase N</fullName>
        <ecNumber evidence="3">3.4.11.2</ecNumber>
    </submittedName>
</protein>
<evidence type="ECO:0000259" key="2">
    <source>
        <dbReference type="Pfam" id="PF01433"/>
    </source>
</evidence>
<gene>
    <name evidence="3" type="primary">pepN_3</name>
    <name evidence="3" type="ORF">LuPra_06193</name>
</gene>
<dbReference type="GO" id="GO:0005615">
    <property type="term" value="C:extracellular space"/>
    <property type="evidence" value="ECO:0007669"/>
    <property type="project" value="TreeGrafter"/>
</dbReference>
<dbReference type="InterPro" id="IPR027268">
    <property type="entry name" value="Peptidase_M4/M1_CTD_sf"/>
</dbReference>
<feature type="domain" description="Peptidase M1 membrane alanine aminopeptidase" evidence="2">
    <location>
        <begin position="658"/>
        <end position="804"/>
    </location>
</feature>
<dbReference type="Pfam" id="PF01433">
    <property type="entry name" value="Peptidase_M1"/>
    <property type="match status" value="1"/>
</dbReference>
<dbReference type="STRING" id="1855912.LuPra_06193"/>
<keyword evidence="1" id="KW-0732">Signal</keyword>
<dbReference type="Proteomes" id="UP000076079">
    <property type="component" value="Chromosome"/>
</dbReference>
<keyword evidence="3" id="KW-0645">Protease</keyword>
<dbReference type="InterPro" id="IPR050344">
    <property type="entry name" value="Peptidase_M1_aminopeptidases"/>
</dbReference>